<feature type="transmembrane region" description="Helical" evidence="1">
    <location>
        <begin position="66"/>
        <end position="90"/>
    </location>
</feature>
<comment type="caution">
    <text evidence="3">The sequence shown here is derived from an EMBL/GenBank/DDBJ whole genome shotgun (WGS) entry which is preliminary data.</text>
</comment>
<dbReference type="GO" id="GO:0005524">
    <property type="term" value="F:ATP binding"/>
    <property type="evidence" value="ECO:0007669"/>
    <property type="project" value="UniProtKB-KW"/>
</dbReference>
<evidence type="ECO:0000259" key="2">
    <source>
        <dbReference type="PROSITE" id="PS50893"/>
    </source>
</evidence>
<keyword evidence="1" id="KW-0812">Transmembrane</keyword>
<accession>A0ABS6E2F0</accession>
<proteinExistence type="predicted"/>
<feature type="transmembrane region" description="Helical" evidence="1">
    <location>
        <begin position="288"/>
        <end position="307"/>
    </location>
</feature>
<feature type="transmembrane region" description="Helical" evidence="1">
    <location>
        <begin position="166"/>
        <end position="185"/>
    </location>
</feature>
<dbReference type="RefSeq" id="WP_216516834.1">
    <property type="nucleotide sequence ID" value="NZ_JAHLPM010000002.1"/>
</dbReference>
<dbReference type="PANTHER" id="PTHR43394:SF1">
    <property type="entry name" value="ATP-BINDING CASSETTE SUB-FAMILY B MEMBER 10, MITOCHONDRIAL"/>
    <property type="match status" value="1"/>
</dbReference>
<gene>
    <name evidence="3" type="ORF">KQI42_03645</name>
</gene>
<evidence type="ECO:0000256" key="1">
    <source>
        <dbReference type="SAM" id="Phobius"/>
    </source>
</evidence>
<organism evidence="3 4">
    <name type="scientific">Tissierella simiarum</name>
    <dbReference type="NCBI Taxonomy" id="2841534"/>
    <lineage>
        <taxon>Bacteria</taxon>
        <taxon>Bacillati</taxon>
        <taxon>Bacillota</taxon>
        <taxon>Tissierellia</taxon>
        <taxon>Tissierellales</taxon>
        <taxon>Tissierellaceae</taxon>
        <taxon>Tissierella</taxon>
    </lineage>
</organism>
<evidence type="ECO:0000313" key="4">
    <source>
        <dbReference type="Proteomes" id="UP000749471"/>
    </source>
</evidence>
<dbReference type="InterPro" id="IPR003593">
    <property type="entry name" value="AAA+_ATPase"/>
</dbReference>
<keyword evidence="4" id="KW-1185">Reference proteome</keyword>
<dbReference type="PROSITE" id="PS50893">
    <property type="entry name" value="ABC_TRANSPORTER_2"/>
    <property type="match status" value="1"/>
</dbReference>
<feature type="domain" description="ABC transporter" evidence="2">
    <location>
        <begin position="350"/>
        <end position="590"/>
    </location>
</feature>
<keyword evidence="1" id="KW-1133">Transmembrane helix</keyword>
<dbReference type="InterPro" id="IPR003439">
    <property type="entry name" value="ABC_transporter-like_ATP-bd"/>
</dbReference>
<dbReference type="SMART" id="SM00382">
    <property type="entry name" value="AAA"/>
    <property type="match status" value="1"/>
</dbReference>
<dbReference type="InterPro" id="IPR039421">
    <property type="entry name" value="Type_1_exporter"/>
</dbReference>
<feature type="transmembrane region" description="Helical" evidence="1">
    <location>
        <begin position="255"/>
        <end position="276"/>
    </location>
</feature>
<dbReference type="Proteomes" id="UP000749471">
    <property type="component" value="Unassembled WGS sequence"/>
</dbReference>
<dbReference type="Pfam" id="PF00005">
    <property type="entry name" value="ABC_tran"/>
    <property type="match status" value="1"/>
</dbReference>
<reference evidence="3 4" key="1">
    <citation type="submission" date="2021-06" db="EMBL/GenBank/DDBJ databases">
        <authorList>
            <person name="Sun Q."/>
            <person name="Li D."/>
        </authorList>
    </citation>
    <scope>NUCLEOTIDE SEQUENCE [LARGE SCALE GENOMIC DNA]</scope>
    <source>
        <strain evidence="3 4">MSJ-40</strain>
    </source>
</reference>
<keyword evidence="3" id="KW-0067">ATP-binding</keyword>
<name>A0ABS6E2F0_9FIRM</name>
<feature type="transmembrane region" description="Helical" evidence="1">
    <location>
        <begin position="138"/>
        <end position="160"/>
    </location>
</feature>
<keyword evidence="3" id="KW-0547">Nucleotide-binding</keyword>
<protein>
    <submittedName>
        <fullName evidence="3">ABC transporter ATP-binding protein/permease</fullName>
    </submittedName>
</protein>
<dbReference type="EMBL" id="JAHLPM010000002">
    <property type="protein sequence ID" value="MBU5437088.1"/>
    <property type="molecule type" value="Genomic_DNA"/>
</dbReference>
<feature type="transmembrane region" description="Helical" evidence="1">
    <location>
        <begin position="21"/>
        <end position="46"/>
    </location>
</feature>
<dbReference type="PROSITE" id="PS00211">
    <property type="entry name" value="ABC_TRANSPORTER_1"/>
    <property type="match status" value="1"/>
</dbReference>
<sequence>MLKTRKYKWIDILRIPFEISPLLLVVYVLLELTQAIISTFAVVFATSYFVDTAFAVFADKLIVSEVYAPLGVLLGVVAISNIFDNLLGLLQSRLKIVMELKLEPTILDTRASLKYKYIEDSDTWELVERLSEGIVVNILNGVRACAIVARSIVSIAAILSLILTQVWWAAILIAILSVPLFWMSLKAGGKNYNAWMEAWPYERRFSYYSDDILTSREATQERTLFGYADYIVNLHSEHFEIARKIQGRVAVRTKIAMEATGIFMSVIALLISFTLIKPVIAGTLSPGMFMGIVAAVFTMATTIGGTLQESAKNLSYAKRCMDDLTAFMALDLQDGATDLPDKIPPVFERLSFKNVWFKYPNAENYALRNVSFDIEGGKHYAFVGANGSGKTTIIKLLTGLYDIYDGEILINGKELRTYETSTLKAMFSVVYQDFARYEVSLADNIALGNTSEDVSMEDIHKVTDKVALTDTIANLKDGLSTPLGKIHKDGSDLSGGQWQKVAIARSLISSAPIKILDEPTAALDPIAESRIYQEFEELMRDKTTIFISHRLGSTKLANEILVIDGGEIIEKGTHNELIKMSGVYAKMFESQRRWYE</sequence>
<dbReference type="InterPro" id="IPR017871">
    <property type="entry name" value="ABC_transporter-like_CS"/>
</dbReference>
<keyword evidence="1" id="KW-0472">Membrane</keyword>
<evidence type="ECO:0000313" key="3">
    <source>
        <dbReference type="EMBL" id="MBU5437088.1"/>
    </source>
</evidence>
<dbReference type="PANTHER" id="PTHR43394">
    <property type="entry name" value="ATP-DEPENDENT PERMEASE MDL1, MITOCHONDRIAL"/>
    <property type="match status" value="1"/>
</dbReference>